<reference evidence="1 2" key="2">
    <citation type="submission" date="2017-10" db="EMBL/GenBank/DDBJ databases">
        <title>Genome analyses suggest a sexual origin of heterokaryosis in a supposedly ancient asexual fungus.</title>
        <authorList>
            <person name="Corradi N."/>
            <person name="Sedzielewska K."/>
            <person name="Noel J."/>
            <person name="Charron P."/>
            <person name="Farinelli L."/>
            <person name="Marton T."/>
            <person name="Kruger M."/>
            <person name="Pelin A."/>
            <person name="Brachmann A."/>
            <person name="Corradi N."/>
        </authorList>
    </citation>
    <scope>NUCLEOTIDE SEQUENCE [LARGE SCALE GENOMIC DNA]</scope>
    <source>
        <strain evidence="1 2">A1</strain>
    </source>
</reference>
<sequence length="111" mass="13243">MPYYQMKRKREKGILKLKVTSVLQTLKNIVRQLSELPNPKVITDYQNDKSPLNFVLFICIHEWQFDRQSSIQYSLFFLSLNGKNFEIEHLGLRYGLWNHEYEGLPGLQYGF</sequence>
<dbReference type="EMBL" id="LLXH01000418">
    <property type="protein sequence ID" value="PKC67038.1"/>
    <property type="molecule type" value="Genomic_DNA"/>
</dbReference>
<proteinExistence type="predicted"/>
<evidence type="ECO:0000313" key="2">
    <source>
        <dbReference type="Proteomes" id="UP000232688"/>
    </source>
</evidence>
<protein>
    <submittedName>
        <fullName evidence="1">Uncharacterized protein</fullName>
    </submittedName>
</protein>
<comment type="caution">
    <text evidence="1">The sequence shown here is derived from an EMBL/GenBank/DDBJ whole genome shotgun (WGS) entry which is preliminary data.</text>
</comment>
<dbReference type="Proteomes" id="UP000232688">
    <property type="component" value="Unassembled WGS sequence"/>
</dbReference>
<name>A0A2N0RUU0_9GLOM</name>
<dbReference type="VEuPathDB" id="FungiDB:RhiirA1_394021"/>
<organism evidence="1 2">
    <name type="scientific">Rhizophagus irregularis</name>
    <dbReference type="NCBI Taxonomy" id="588596"/>
    <lineage>
        <taxon>Eukaryota</taxon>
        <taxon>Fungi</taxon>
        <taxon>Fungi incertae sedis</taxon>
        <taxon>Mucoromycota</taxon>
        <taxon>Glomeromycotina</taxon>
        <taxon>Glomeromycetes</taxon>
        <taxon>Glomerales</taxon>
        <taxon>Glomeraceae</taxon>
        <taxon>Rhizophagus</taxon>
    </lineage>
</organism>
<dbReference type="AlphaFoldDB" id="A0A2N0RUU0"/>
<gene>
    <name evidence="1" type="ORF">RhiirA1_394021</name>
</gene>
<accession>A0A2N0RUU0</accession>
<reference evidence="1 2" key="1">
    <citation type="submission" date="2017-10" db="EMBL/GenBank/DDBJ databases">
        <title>Extensive intraspecific genome diversity in a model arbuscular mycorrhizal fungus.</title>
        <authorList>
            <person name="Chen E.C.H."/>
            <person name="Morin E."/>
            <person name="Baudet D."/>
            <person name="Noel J."/>
            <person name="Ndikumana S."/>
            <person name="Charron P."/>
            <person name="St-Onge C."/>
            <person name="Giorgi J."/>
            <person name="Grigoriev I.V."/>
            <person name="Roux C."/>
            <person name="Martin F.M."/>
            <person name="Corradi N."/>
        </authorList>
    </citation>
    <scope>NUCLEOTIDE SEQUENCE [LARGE SCALE GENOMIC DNA]</scope>
    <source>
        <strain evidence="1 2">A1</strain>
    </source>
</reference>
<evidence type="ECO:0000313" key="1">
    <source>
        <dbReference type="EMBL" id="PKC67038.1"/>
    </source>
</evidence>